<dbReference type="Gene3D" id="1.10.287.1040">
    <property type="entry name" value="Exonuclease VII, small subunit"/>
    <property type="match status" value="1"/>
</dbReference>
<proteinExistence type="inferred from homology"/>
<evidence type="ECO:0000256" key="4">
    <source>
        <dbReference type="ARBA" id="ARBA00022801"/>
    </source>
</evidence>
<dbReference type="PANTHER" id="PTHR34137:SF1">
    <property type="entry name" value="EXODEOXYRIBONUCLEASE 7 SMALL SUBUNIT"/>
    <property type="match status" value="1"/>
</dbReference>
<keyword evidence="5 6" id="KW-0269">Exonuclease</keyword>
<keyword evidence="3 6" id="KW-0540">Nuclease</keyword>
<evidence type="ECO:0000256" key="5">
    <source>
        <dbReference type="ARBA" id="ARBA00022839"/>
    </source>
</evidence>
<comment type="function">
    <text evidence="6">Bidirectionally degrades single-stranded DNA into large acid-insoluble oligonucleotides, which are then degraded further into small acid-soluble oligonucleotides.</text>
</comment>
<comment type="similarity">
    <text evidence="1 6">Belongs to the XseB family.</text>
</comment>
<keyword evidence="2 6" id="KW-0963">Cytoplasm</keyword>
<dbReference type="GO" id="GO:0008855">
    <property type="term" value="F:exodeoxyribonuclease VII activity"/>
    <property type="evidence" value="ECO:0007669"/>
    <property type="project" value="UniProtKB-EC"/>
</dbReference>
<dbReference type="Pfam" id="PF02609">
    <property type="entry name" value="Exonuc_VII_S"/>
    <property type="match status" value="1"/>
</dbReference>
<dbReference type="PIRSF" id="PIRSF006488">
    <property type="entry name" value="Exonuc_VII_S"/>
    <property type="match status" value="1"/>
</dbReference>
<keyword evidence="4 6" id="KW-0378">Hydrolase</keyword>
<dbReference type="SUPFAM" id="SSF116842">
    <property type="entry name" value="XseB-like"/>
    <property type="match status" value="1"/>
</dbReference>
<reference evidence="7 8" key="1">
    <citation type="submission" date="2022-01" db="EMBL/GenBank/DDBJ databases">
        <title>Dethiosulfovibrio faecalis sp. nov., a novel proteolytic, non-sulfur-reducing bacterium isolated from a marine aquaculture solid waste bioreactor.</title>
        <authorList>
            <person name="Grabowski S."/>
            <person name="Apolinario E."/>
            <person name="Schneider N."/>
            <person name="Marshall C.W."/>
            <person name="Sowers K.R."/>
        </authorList>
    </citation>
    <scope>NUCLEOTIDE SEQUENCE [LARGE SCALE GENOMIC DNA]</scope>
    <source>
        <strain evidence="7 8">DSM 12537</strain>
    </source>
</reference>
<dbReference type="EC" id="3.1.11.6" evidence="6"/>
<keyword evidence="8" id="KW-1185">Reference proteome</keyword>
<name>A0ABS9ELU8_9BACT</name>
<evidence type="ECO:0000313" key="8">
    <source>
        <dbReference type="Proteomes" id="UP001200430"/>
    </source>
</evidence>
<dbReference type="RefSeq" id="WP_236098874.1">
    <property type="nucleotide sequence ID" value="NZ_JAKGUD010000003.1"/>
</dbReference>
<evidence type="ECO:0000256" key="2">
    <source>
        <dbReference type="ARBA" id="ARBA00022490"/>
    </source>
</evidence>
<dbReference type="HAMAP" id="MF_00337">
    <property type="entry name" value="Exonuc_7_S"/>
    <property type="match status" value="1"/>
</dbReference>
<organism evidence="7 8">
    <name type="scientific">Dethiosulfovibrio marinus</name>
    <dbReference type="NCBI Taxonomy" id="133532"/>
    <lineage>
        <taxon>Bacteria</taxon>
        <taxon>Thermotogati</taxon>
        <taxon>Synergistota</taxon>
        <taxon>Synergistia</taxon>
        <taxon>Synergistales</taxon>
        <taxon>Dethiosulfovibrionaceae</taxon>
        <taxon>Dethiosulfovibrio</taxon>
    </lineage>
</organism>
<comment type="subcellular location">
    <subcellularLocation>
        <location evidence="6">Cytoplasm</location>
    </subcellularLocation>
</comment>
<comment type="caution">
    <text evidence="7">The sequence shown here is derived from an EMBL/GenBank/DDBJ whole genome shotgun (WGS) entry which is preliminary data.</text>
</comment>
<gene>
    <name evidence="6 7" type="primary">xseB</name>
    <name evidence="7" type="ORF">L2W38_04790</name>
</gene>
<evidence type="ECO:0000313" key="7">
    <source>
        <dbReference type="EMBL" id="MCF4142125.1"/>
    </source>
</evidence>
<protein>
    <recommendedName>
        <fullName evidence="6">Exodeoxyribonuclease 7 small subunit</fullName>
        <ecNumber evidence="6">3.1.11.6</ecNumber>
    </recommendedName>
    <alternativeName>
        <fullName evidence="6">Exodeoxyribonuclease VII small subunit</fullName>
        <shortName evidence="6">Exonuclease VII small subunit</shortName>
    </alternativeName>
</protein>
<comment type="catalytic activity">
    <reaction evidence="6">
        <text>Exonucleolytic cleavage in either 5'- to 3'- or 3'- to 5'-direction to yield nucleoside 5'-phosphates.</text>
        <dbReference type="EC" id="3.1.11.6"/>
    </reaction>
</comment>
<sequence length="74" mass="8322">MRFSEKMTLLEEIVHKLETEKLPLEDSLELFERGVSLVSEAKGFLSEAEQRISMVTDKGQEPVVLEGVTEDGGR</sequence>
<evidence type="ECO:0000256" key="6">
    <source>
        <dbReference type="HAMAP-Rule" id="MF_00337"/>
    </source>
</evidence>
<accession>A0ABS9ELU8</accession>
<dbReference type="InterPro" id="IPR037004">
    <property type="entry name" value="Exonuc_VII_ssu_sf"/>
</dbReference>
<dbReference type="EMBL" id="JAKGUD010000003">
    <property type="protein sequence ID" value="MCF4142125.1"/>
    <property type="molecule type" value="Genomic_DNA"/>
</dbReference>
<comment type="subunit">
    <text evidence="6">Heterooligomer composed of large and small subunits.</text>
</comment>
<dbReference type="Proteomes" id="UP001200430">
    <property type="component" value="Unassembled WGS sequence"/>
</dbReference>
<dbReference type="NCBIfam" id="TIGR01280">
    <property type="entry name" value="xseB"/>
    <property type="match status" value="1"/>
</dbReference>
<evidence type="ECO:0000256" key="3">
    <source>
        <dbReference type="ARBA" id="ARBA00022722"/>
    </source>
</evidence>
<dbReference type="PANTHER" id="PTHR34137">
    <property type="entry name" value="EXODEOXYRIBONUCLEASE 7 SMALL SUBUNIT"/>
    <property type="match status" value="1"/>
</dbReference>
<evidence type="ECO:0000256" key="1">
    <source>
        <dbReference type="ARBA" id="ARBA00009998"/>
    </source>
</evidence>
<dbReference type="InterPro" id="IPR003761">
    <property type="entry name" value="Exonuc_VII_S"/>
</dbReference>